<dbReference type="NCBIfam" id="TIGR01167">
    <property type="entry name" value="LPXTG_anchor"/>
    <property type="match status" value="1"/>
</dbReference>
<evidence type="ECO:0000313" key="10">
    <source>
        <dbReference type="Proteomes" id="UP000446866"/>
    </source>
</evidence>
<feature type="transmembrane region" description="Helical" evidence="6">
    <location>
        <begin position="1384"/>
        <end position="1405"/>
    </location>
</feature>
<keyword evidence="6" id="KW-0812">Transmembrane</keyword>
<evidence type="ECO:0000259" key="8">
    <source>
        <dbReference type="PROSITE" id="PS50847"/>
    </source>
</evidence>
<evidence type="ECO:0000256" key="5">
    <source>
        <dbReference type="SAM" id="MobiDB-lite"/>
    </source>
</evidence>
<keyword evidence="2" id="KW-0964">Secreted</keyword>
<keyword evidence="3 7" id="KW-0732">Signal</keyword>
<evidence type="ECO:0000256" key="7">
    <source>
        <dbReference type="SAM" id="SignalP"/>
    </source>
</evidence>
<gene>
    <name evidence="9" type="ORF">D0435_00500</name>
</gene>
<evidence type="ECO:0000256" key="2">
    <source>
        <dbReference type="ARBA" id="ARBA00022525"/>
    </source>
</evidence>
<dbReference type="InterPro" id="IPR013783">
    <property type="entry name" value="Ig-like_fold"/>
</dbReference>
<feature type="signal peptide" evidence="7">
    <location>
        <begin position="1"/>
        <end position="25"/>
    </location>
</feature>
<evidence type="ECO:0000256" key="3">
    <source>
        <dbReference type="ARBA" id="ARBA00022729"/>
    </source>
</evidence>
<name>A0A845QH26_9FIRM</name>
<sequence length="1410" mass="148582">MMKSKSLKKKAISMLLCFMVVFAYSAGFNDLFLVNAEGNTVSDSENGVTVTPDHTSGEPSEENKPGMELSGDDTENREPIVISSWKWVDDSEILTYDKKAKIWWVSPTADEENPVTAELLKEYLPKSIEAVLADGTEKSVEITWDFGEIGDGVTAGEYTFTASLPEGYALTDDVEALVAVVRIDSSALLDASYSAGGLTITADDGQELTSGTTNDSEVYLSGNVIYINTNRALTLAGTSTTHTLAIAQGVKANLTLDNVSIKNAAASPINLIPNTVADQTTLYLTLKDGSSNTMDPLTGTNNAGIHVSYGATLTIDDSVKNPVAVYGGRLTKDCTINGEAAKKDDPAWLMDSKNPGSLTVYSGTSAACIGGNNRENSGKITVNGGNIVVNAYKNGRGSSAGAGIGGGDYGGAGCLLDGGGVVINGGIIDATASYHGAGIGAGWHANIVGTGHSGNKPGDITINGGYITATGKDHGNAFGGACGSADNIGHGDASTPHEIVITGGTLLPKSNNNGTQYDVGAVGGKVIVTGGSFCPAANSGTATKYSIQGASVISSDGTSLTMVKVDLSSYAYEDKDGVSHTLQPGDYLHSYSVAVDGVPVSPEYGLAMKLDSTKQLYFWLPTSAIGKTVAISNLKLLAADGTLIDTEYPFTNLVPVPGNPSETKRYVTFTVDTDEFSAELKKQLNKRYDGLTFNWDQLKEEIAKQEITVPQPHGGKISKVEEMKPSAVRLTGADGKPTGEGSSDAGIKNAGGYSITVNYMEYAKDADFSKTFWGHQTSLSASITPADTRLVDVTYKPTMEEVTDADGKKAMKLTQMDFTATVLPKKGEATTCEAPDGFIQFYINGVKVGNLVSLNDSKTRSAGTVETGTTDGYNSKTVTKSVSFRTTTPPVPEAGEFVVEAKYYGGTNYTGSEAQATKVEDDTTKFDPDKDFPYIAPPTPVLKPAGSDGEINPDDPDQVIPGQKLPPVEVERIDPPGGATADENNYRLHGIYRDSVSQKTEKGVADVSYFETLLNTRYAFVDKAGHPLLGADKQPLKIKPKDIVITDATGKPIDEIDLSEKGKYLITAEIEDANGNKTTIELTFNLRSPVLIDPDINKDTNDDGIPDINIDTDDDGIPDINIDTDGDDKPDINIDTDGDGKPDVDIDTDGDGKPDINKDTDGDGKPDVDIDTDGDGKPDVNVDTNGDGKPDINKDTDGDGKPDVDIDTDGDGKPDINKDTDGDGKPDVDIDTDGDGKPDVNVDTNGDGKPDINKDTDGDGKPDVDIDTDGDGKPDINKDTDGDGKPDLDIDTNGDGKPDVNVDTNGDGKPDINIDTDGDGIPDLNVDTDGDGKPDTNIDTDGDGKPDKNIKDPSEIKDILNENEPADTDELPWWIPKTGDTANMLTWLVVLGAAVLGLCGTVYGIRKKRS</sequence>
<protein>
    <submittedName>
        <fullName evidence="9">LPXTG cell wall anchor domain-containing protein</fullName>
    </submittedName>
</protein>
<feature type="compositionally biased region" description="Basic and acidic residues" evidence="5">
    <location>
        <begin position="1330"/>
        <end position="1351"/>
    </location>
</feature>
<reference evidence="9 10" key="1">
    <citation type="submission" date="2018-08" db="EMBL/GenBank/DDBJ databases">
        <title>Murine metabolic-syndrome-specific gut microbial biobank.</title>
        <authorList>
            <person name="Liu C."/>
        </authorList>
    </citation>
    <scope>NUCLEOTIDE SEQUENCE [LARGE SCALE GENOMIC DNA]</scope>
    <source>
        <strain evidence="9 10">28</strain>
    </source>
</reference>
<dbReference type="Proteomes" id="UP000446866">
    <property type="component" value="Unassembled WGS sequence"/>
</dbReference>
<feature type="chain" id="PRO_5032508351" evidence="7">
    <location>
        <begin position="26"/>
        <end position="1410"/>
    </location>
</feature>
<comment type="caution">
    <text evidence="9">The sequence shown here is derived from an EMBL/GenBank/DDBJ whole genome shotgun (WGS) entry which is preliminary data.</text>
</comment>
<evidence type="ECO:0000256" key="4">
    <source>
        <dbReference type="ARBA" id="ARBA00023088"/>
    </source>
</evidence>
<proteinExistence type="predicted"/>
<feature type="region of interest" description="Disordered" evidence="5">
    <location>
        <begin position="1092"/>
        <end position="1351"/>
    </location>
</feature>
<keyword evidence="4" id="KW-0572">Peptidoglycan-anchor</keyword>
<feature type="domain" description="Gram-positive cocci surface proteins LPxTG" evidence="8">
    <location>
        <begin position="1375"/>
        <end position="1410"/>
    </location>
</feature>
<evidence type="ECO:0000256" key="1">
    <source>
        <dbReference type="ARBA" id="ARBA00022512"/>
    </source>
</evidence>
<organism evidence="9 10">
    <name type="scientific">Anaerotruncus colihominis</name>
    <dbReference type="NCBI Taxonomy" id="169435"/>
    <lineage>
        <taxon>Bacteria</taxon>
        <taxon>Bacillati</taxon>
        <taxon>Bacillota</taxon>
        <taxon>Clostridia</taxon>
        <taxon>Eubacteriales</taxon>
        <taxon>Oscillospiraceae</taxon>
        <taxon>Anaerotruncus</taxon>
    </lineage>
</organism>
<dbReference type="PROSITE" id="PS50847">
    <property type="entry name" value="GRAM_POS_ANCHORING"/>
    <property type="match status" value="1"/>
</dbReference>
<feature type="compositionally biased region" description="Acidic residues" evidence="5">
    <location>
        <begin position="1102"/>
        <end position="1126"/>
    </location>
</feature>
<dbReference type="InterPro" id="IPR011081">
    <property type="entry name" value="Big_4"/>
</dbReference>
<keyword evidence="6" id="KW-1133">Transmembrane helix</keyword>
<dbReference type="Pfam" id="PF07532">
    <property type="entry name" value="Big_4"/>
    <property type="match status" value="1"/>
</dbReference>
<evidence type="ECO:0000256" key="6">
    <source>
        <dbReference type="SAM" id="Phobius"/>
    </source>
</evidence>
<evidence type="ECO:0000313" key="9">
    <source>
        <dbReference type="EMBL" id="NBH60155.1"/>
    </source>
</evidence>
<dbReference type="EMBL" id="QXWK01000001">
    <property type="protein sequence ID" value="NBH60155.1"/>
    <property type="molecule type" value="Genomic_DNA"/>
</dbReference>
<dbReference type="InterPro" id="IPR019931">
    <property type="entry name" value="LPXTG_anchor"/>
</dbReference>
<feature type="region of interest" description="Disordered" evidence="5">
    <location>
        <begin position="42"/>
        <end position="74"/>
    </location>
</feature>
<keyword evidence="6" id="KW-0472">Membrane</keyword>
<keyword evidence="10" id="KW-1185">Reference proteome</keyword>
<accession>A0A845QH26</accession>
<keyword evidence="1" id="KW-0134">Cell wall</keyword>
<dbReference type="Gene3D" id="2.60.40.10">
    <property type="entry name" value="Immunoglobulins"/>
    <property type="match status" value="1"/>
</dbReference>
<feature type="compositionally biased region" description="Basic and acidic residues" evidence="5">
    <location>
        <begin position="1127"/>
        <end position="1312"/>
    </location>
</feature>
<feature type="compositionally biased region" description="Polar residues" evidence="5">
    <location>
        <begin position="42"/>
        <end position="58"/>
    </location>
</feature>